<organism evidence="1">
    <name type="scientific">bioreactor metagenome</name>
    <dbReference type="NCBI Taxonomy" id="1076179"/>
    <lineage>
        <taxon>unclassified sequences</taxon>
        <taxon>metagenomes</taxon>
        <taxon>ecological metagenomes</taxon>
    </lineage>
</organism>
<reference evidence="1" key="1">
    <citation type="submission" date="2019-08" db="EMBL/GenBank/DDBJ databases">
        <authorList>
            <person name="Kucharzyk K."/>
            <person name="Murdoch R.W."/>
            <person name="Higgins S."/>
            <person name="Loffler F."/>
        </authorList>
    </citation>
    <scope>NUCLEOTIDE SEQUENCE</scope>
</reference>
<evidence type="ECO:0000313" key="1">
    <source>
        <dbReference type="EMBL" id="MPM91284.1"/>
    </source>
</evidence>
<gene>
    <name evidence="1" type="ORF">SDC9_138412</name>
</gene>
<proteinExistence type="predicted"/>
<accession>A0A645DP87</accession>
<dbReference type="AlphaFoldDB" id="A0A645DP87"/>
<dbReference type="EMBL" id="VSSQ01038368">
    <property type="protein sequence ID" value="MPM91284.1"/>
    <property type="molecule type" value="Genomic_DNA"/>
</dbReference>
<comment type="caution">
    <text evidence="1">The sequence shown here is derived from an EMBL/GenBank/DDBJ whole genome shotgun (WGS) entry which is preliminary data.</text>
</comment>
<protein>
    <submittedName>
        <fullName evidence="1">Uncharacterized protein</fullName>
    </submittedName>
</protein>
<name>A0A645DP87_9ZZZZ</name>
<sequence length="60" mass="7176">MEEVKLVKLIRCRDCVKYLERLHKAEHDFIQSRKRLMRCRGCERLQEAEAGKNEKQMAGN</sequence>